<dbReference type="EMBL" id="JACYXC010000001">
    <property type="protein sequence ID" value="MBH5336456.1"/>
    <property type="molecule type" value="Genomic_DNA"/>
</dbReference>
<dbReference type="InterPro" id="IPR001303">
    <property type="entry name" value="Aldolase_II/adducin_N"/>
</dbReference>
<protein>
    <submittedName>
        <fullName evidence="4">Class II aldolase/adducin family protein</fullName>
    </submittedName>
</protein>
<evidence type="ECO:0000313" key="5">
    <source>
        <dbReference type="Proteomes" id="UP000807371"/>
    </source>
</evidence>
<dbReference type="Gene3D" id="3.40.225.10">
    <property type="entry name" value="Class II aldolase/adducin N-terminal domain"/>
    <property type="match status" value="1"/>
</dbReference>
<dbReference type="PANTHER" id="PTHR10672">
    <property type="entry name" value="ADDUCIN"/>
    <property type="match status" value="1"/>
</dbReference>
<feature type="domain" description="Class II aldolase/adducin N-terminal" evidence="3">
    <location>
        <begin position="119"/>
        <end position="299"/>
    </location>
</feature>
<dbReference type="InterPro" id="IPR051017">
    <property type="entry name" value="Aldolase-II_Adducin_sf"/>
</dbReference>
<accession>A0ABS0NMP3</accession>
<dbReference type="Pfam" id="PF00596">
    <property type="entry name" value="Aldolase_II"/>
    <property type="match status" value="1"/>
</dbReference>
<keyword evidence="5" id="KW-1185">Reference proteome</keyword>
<sequence>MRPRPPASPDRKRSGPGRARAGASGPSPTGSGPGREAAGRSPPSPQVARARNRNVRPAPCDQCTHDYGHPQGPGGSFRFESSDVKEQAAVPEPIPLDQLHFAMPPQHDSVEGERRYRQERLAGALRLFGRYGFEEGVAGLITVRDPEYPDCFWANPFGLPFRHLTVSDLIMVNEAGQVVEGRYHVNQAAFIIHSHVYRARPAVAAVAHTRSPHGRVLAALGEPLEPLTQDACAFFEDHALFDRYTGAVVDPAEARAVAAALGPYKALILRNHGLLTVGDSVDAAAWWFITMEQACHVQLAAKAAGRPVPIDRRSAVETRDQIGSDLAAWINYQALYEDITRSEPELLT</sequence>
<dbReference type="InterPro" id="IPR036409">
    <property type="entry name" value="Aldolase_II/adducin_N_sf"/>
</dbReference>
<dbReference type="PANTHER" id="PTHR10672:SF3">
    <property type="entry name" value="PROTEIN HU-LI TAI SHAO"/>
    <property type="match status" value="1"/>
</dbReference>
<evidence type="ECO:0000256" key="2">
    <source>
        <dbReference type="SAM" id="MobiDB-lite"/>
    </source>
</evidence>
<evidence type="ECO:0000313" key="4">
    <source>
        <dbReference type="EMBL" id="MBH5336456.1"/>
    </source>
</evidence>
<name>A0ABS0NMP3_9ACTN</name>
<feature type="region of interest" description="Disordered" evidence="2">
    <location>
        <begin position="1"/>
        <end position="80"/>
    </location>
</feature>
<feature type="compositionally biased region" description="Low complexity" evidence="2">
    <location>
        <begin position="16"/>
        <end position="30"/>
    </location>
</feature>
<gene>
    <name evidence="4" type="ORF">IHE55_17400</name>
</gene>
<reference evidence="4 5" key="1">
    <citation type="submission" date="2020-09" db="EMBL/GenBank/DDBJ databases">
        <title>Biosynthesis of the nuclear factor of activated T cells inhibitor NFAT-133 and its congeners in Streptomyces pactum.</title>
        <authorList>
            <person name="Zhou W."/>
            <person name="Posri P."/>
            <person name="Abugrain M.E."/>
            <person name="Weisberg A.J."/>
            <person name="Chang J.H."/>
            <person name="Mahmud T."/>
        </authorList>
    </citation>
    <scope>NUCLEOTIDE SEQUENCE [LARGE SCALE GENOMIC DNA]</scope>
    <source>
        <strain evidence="4 5">ATCC 27456</strain>
    </source>
</reference>
<evidence type="ECO:0000259" key="3">
    <source>
        <dbReference type="SMART" id="SM01007"/>
    </source>
</evidence>
<comment type="similarity">
    <text evidence="1">Belongs to the aldolase class II family.</text>
</comment>
<evidence type="ECO:0000256" key="1">
    <source>
        <dbReference type="ARBA" id="ARBA00037961"/>
    </source>
</evidence>
<proteinExistence type="inferred from homology"/>
<organism evidence="4 5">
    <name type="scientific">Streptomyces pactum</name>
    <dbReference type="NCBI Taxonomy" id="68249"/>
    <lineage>
        <taxon>Bacteria</taxon>
        <taxon>Bacillati</taxon>
        <taxon>Actinomycetota</taxon>
        <taxon>Actinomycetes</taxon>
        <taxon>Kitasatosporales</taxon>
        <taxon>Streptomycetaceae</taxon>
        <taxon>Streptomyces</taxon>
    </lineage>
</organism>
<comment type="caution">
    <text evidence="4">The sequence shown here is derived from an EMBL/GenBank/DDBJ whole genome shotgun (WGS) entry which is preliminary data.</text>
</comment>
<dbReference type="SUPFAM" id="SSF53639">
    <property type="entry name" value="AraD/HMP-PK domain-like"/>
    <property type="match status" value="1"/>
</dbReference>
<dbReference type="Proteomes" id="UP000807371">
    <property type="component" value="Unassembled WGS sequence"/>
</dbReference>
<dbReference type="NCBIfam" id="NF004855">
    <property type="entry name" value="PRK06208.1"/>
    <property type="match status" value="1"/>
</dbReference>
<dbReference type="SMART" id="SM01007">
    <property type="entry name" value="Aldolase_II"/>
    <property type="match status" value="1"/>
</dbReference>